<dbReference type="EMBL" id="GBRH01235299">
    <property type="protein sequence ID" value="JAD62596.1"/>
    <property type="molecule type" value="Transcribed_RNA"/>
</dbReference>
<sequence>MPCQSISSYSYVLLLYYFPLYLSHVTMDTYVMDYFKKVVWTRE</sequence>
<evidence type="ECO:0000256" key="1">
    <source>
        <dbReference type="SAM" id="Phobius"/>
    </source>
</evidence>
<proteinExistence type="predicted"/>
<reference evidence="2" key="1">
    <citation type="submission" date="2014-09" db="EMBL/GenBank/DDBJ databases">
        <authorList>
            <person name="Magalhaes I.L.F."/>
            <person name="Oliveira U."/>
            <person name="Santos F.R."/>
            <person name="Vidigal T.H.D.A."/>
            <person name="Brescovit A.D."/>
            <person name="Santos A.J."/>
        </authorList>
    </citation>
    <scope>NUCLEOTIDE SEQUENCE</scope>
    <source>
        <tissue evidence="2">Shoot tissue taken approximately 20 cm above the soil surface</tissue>
    </source>
</reference>
<reference evidence="2" key="2">
    <citation type="journal article" date="2015" name="Data Brief">
        <title>Shoot transcriptome of the giant reed, Arundo donax.</title>
        <authorList>
            <person name="Barrero R.A."/>
            <person name="Guerrero F.D."/>
            <person name="Moolhuijzen P."/>
            <person name="Goolsby J.A."/>
            <person name="Tidwell J."/>
            <person name="Bellgard S.E."/>
            <person name="Bellgard M.I."/>
        </authorList>
    </citation>
    <scope>NUCLEOTIDE SEQUENCE</scope>
    <source>
        <tissue evidence="2">Shoot tissue taken approximately 20 cm above the soil surface</tissue>
    </source>
</reference>
<name>A0A0A9BH17_ARUDO</name>
<keyword evidence="1" id="KW-0472">Membrane</keyword>
<keyword evidence="1" id="KW-1133">Transmembrane helix</keyword>
<accession>A0A0A9BH17</accession>
<keyword evidence="1" id="KW-0812">Transmembrane</keyword>
<protein>
    <submittedName>
        <fullName evidence="2">Uncharacterized protein</fullName>
    </submittedName>
</protein>
<evidence type="ECO:0000313" key="2">
    <source>
        <dbReference type="EMBL" id="JAD62596.1"/>
    </source>
</evidence>
<organism evidence="2">
    <name type="scientific">Arundo donax</name>
    <name type="common">Giant reed</name>
    <name type="synonym">Donax arundinaceus</name>
    <dbReference type="NCBI Taxonomy" id="35708"/>
    <lineage>
        <taxon>Eukaryota</taxon>
        <taxon>Viridiplantae</taxon>
        <taxon>Streptophyta</taxon>
        <taxon>Embryophyta</taxon>
        <taxon>Tracheophyta</taxon>
        <taxon>Spermatophyta</taxon>
        <taxon>Magnoliopsida</taxon>
        <taxon>Liliopsida</taxon>
        <taxon>Poales</taxon>
        <taxon>Poaceae</taxon>
        <taxon>PACMAD clade</taxon>
        <taxon>Arundinoideae</taxon>
        <taxon>Arundineae</taxon>
        <taxon>Arundo</taxon>
    </lineage>
</organism>
<dbReference type="AlphaFoldDB" id="A0A0A9BH17"/>
<feature type="transmembrane region" description="Helical" evidence="1">
    <location>
        <begin position="6"/>
        <end position="27"/>
    </location>
</feature>